<evidence type="ECO:0000313" key="8">
    <source>
        <dbReference type="Proteomes" id="UP001500540"/>
    </source>
</evidence>
<keyword evidence="4" id="KW-0460">Magnesium</keyword>
<dbReference type="RefSeq" id="WP_344779384.1">
    <property type="nucleotide sequence ID" value="NZ_BAABAF010000001.1"/>
</dbReference>
<keyword evidence="2" id="KW-0479">Metal-binding</keyword>
<dbReference type="InterPro" id="IPR029060">
    <property type="entry name" value="PIN-like_dom_sf"/>
</dbReference>
<sequence>MLTALERSETAAISAATLVEASIVAGSRHDPVRSARFDALVDALDLEVVAVDATQAQIARRAHRDYGRGSGHPARLNFGDCFAYALATARRAPLPTWATTSPAPTSLPRSRAAEGAAARGSPERGARG</sequence>
<dbReference type="SUPFAM" id="SSF88723">
    <property type="entry name" value="PIN domain-like"/>
    <property type="match status" value="1"/>
</dbReference>
<protein>
    <recommendedName>
        <fullName evidence="6">PIN domain-containing protein</fullName>
    </recommendedName>
</protein>
<gene>
    <name evidence="7" type="ORF">GCM10022240_00780</name>
</gene>
<organism evidence="7 8">
    <name type="scientific">Microbacterium kribbense</name>
    <dbReference type="NCBI Taxonomy" id="433645"/>
    <lineage>
        <taxon>Bacteria</taxon>
        <taxon>Bacillati</taxon>
        <taxon>Actinomycetota</taxon>
        <taxon>Actinomycetes</taxon>
        <taxon>Micrococcales</taxon>
        <taxon>Microbacteriaceae</taxon>
        <taxon>Microbacterium</taxon>
    </lineage>
</organism>
<evidence type="ECO:0000256" key="4">
    <source>
        <dbReference type="ARBA" id="ARBA00022842"/>
    </source>
</evidence>
<dbReference type="InterPro" id="IPR002716">
    <property type="entry name" value="PIN_dom"/>
</dbReference>
<feature type="domain" description="PIN" evidence="6">
    <location>
        <begin position="4"/>
        <end position="94"/>
    </location>
</feature>
<keyword evidence="8" id="KW-1185">Reference proteome</keyword>
<evidence type="ECO:0000259" key="6">
    <source>
        <dbReference type="Pfam" id="PF01850"/>
    </source>
</evidence>
<evidence type="ECO:0000313" key="7">
    <source>
        <dbReference type="EMBL" id="GAA3751443.1"/>
    </source>
</evidence>
<evidence type="ECO:0000256" key="5">
    <source>
        <dbReference type="SAM" id="MobiDB-lite"/>
    </source>
</evidence>
<comment type="caution">
    <text evidence="7">The sequence shown here is derived from an EMBL/GenBank/DDBJ whole genome shotgun (WGS) entry which is preliminary data.</text>
</comment>
<evidence type="ECO:0000256" key="1">
    <source>
        <dbReference type="ARBA" id="ARBA00022722"/>
    </source>
</evidence>
<dbReference type="CDD" id="cd09871">
    <property type="entry name" value="PIN_MtVapC28-VapC30-like"/>
    <property type="match status" value="1"/>
</dbReference>
<evidence type="ECO:0000256" key="2">
    <source>
        <dbReference type="ARBA" id="ARBA00022723"/>
    </source>
</evidence>
<dbReference type="Proteomes" id="UP001500540">
    <property type="component" value="Unassembled WGS sequence"/>
</dbReference>
<evidence type="ECO:0000256" key="3">
    <source>
        <dbReference type="ARBA" id="ARBA00022801"/>
    </source>
</evidence>
<dbReference type="EMBL" id="BAABAF010000001">
    <property type="protein sequence ID" value="GAA3751443.1"/>
    <property type="molecule type" value="Genomic_DNA"/>
</dbReference>
<feature type="region of interest" description="Disordered" evidence="5">
    <location>
        <begin position="95"/>
        <end position="128"/>
    </location>
</feature>
<name>A0ABP7G1M3_9MICO</name>
<reference evidence="8" key="1">
    <citation type="journal article" date="2019" name="Int. J. Syst. Evol. Microbiol.">
        <title>The Global Catalogue of Microorganisms (GCM) 10K type strain sequencing project: providing services to taxonomists for standard genome sequencing and annotation.</title>
        <authorList>
            <consortium name="The Broad Institute Genomics Platform"/>
            <consortium name="The Broad Institute Genome Sequencing Center for Infectious Disease"/>
            <person name="Wu L."/>
            <person name="Ma J."/>
        </authorList>
    </citation>
    <scope>NUCLEOTIDE SEQUENCE [LARGE SCALE GENOMIC DNA]</scope>
    <source>
        <strain evidence="8">JCM 16950</strain>
    </source>
</reference>
<dbReference type="Pfam" id="PF01850">
    <property type="entry name" value="PIN"/>
    <property type="match status" value="1"/>
</dbReference>
<accession>A0ABP7G1M3</accession>
<keyword evidence="1" id="KW-0540">Nuclease</keyword>
<dbReference type="Gene3D" id="3.40.50.1010">
    <property type="entry name" value="5'-nuclease"/>
    <property type="match status" value="1"/>
</dbReference>
<feature type="compositionally biased region" description="Low complexity" evidence="5">
    <location>
        <begin position="95"/>
        <end position="120"/>
    </location>
</feature>
<keyword evidence="3" id="KW-0378">Hydrolase</keyword>
<proteinExistence type="predicted"/>